<dbReference type="Proteomes" id="UP000033882">
    <property type="component" value="Unassembled WGS sequence"/>
</dbReference>
<protein>
    <recommendedName>
        <fullName evidence="9 10">2,3-bisphosphoglycerate-independent phosphoglycerate mutase</fullName>
        <shortName evidence="9">BPG-independent PGAM</shortName>
        <shortName evidence="9">Phosphoglyceromutase</shortName>
        <shortName evidence="9">iPGM</shortName>
        <ecNumber evidence="9 10">5.4.2.12</ecNumber>
    </recommendedName>
</protein>
<dbReference type="Gene3D" id="3.40.720.10">
    <property type="entry name" value="Alkaline Phosphatase, subunit A"/>
    <property type="match status" value="1"/>
</dbReference>
<evidence type="ECO:0000256" key="1">
    <source>
        <dbReference type="ARBA" id="ARBA00000370"/>
    </source>
</evidence>
<evidence type="ECO:0000256" key="9">
    <source>
        <dbReference type="HAMAP-Rule" id="MF_01038"/>
    </source>
</evidence>
<organism evidence="16 17">
    <name type="scientific">Candidatus Wolfebacteria bacterium GW2011_GWA2_47_9b</name>
    <dbReference type="NCBI Taxonomy" id="1619005"/>
    <lineage>
        <taxon>Bacteria</taxon>
        <taxon>Candidatus Wolfeibacteriota</taxon>
    </lineage>
</organism>
<gene>
    <name evidence="9" type="primary">gpmI</name>
    <name evidence="16" type="ORF">UY19_C0021G0002</name>
</gene>
<feature type="binding site" evidence="9 12">
    <location>
        <position position="182"/>
    </location>
    <ligand>
        <name>substrate</name>
    </ligand>
</feature>
<feature type="binding site" evidence="9 12">
    <location>
        <begin position="253"/>
        <end position="256"/>
    </location>
    <ligand>
        <name>substrate</name>
    </ligand>
</feature>
<evidence type="ECO:0000256" key="5">
    <source>
        <dbReference type="ARBA" id="ARBA00022723"/>
    </source>
</evidence>
<dbReference type="GO" id="GO:0006007">
    <property type="term" value="P:glucose catabolic process"/>
    <property type="evidence" value="ECO:0007669"/>
    <property type="project" value="InterPro"/>
</dbReference>
<reference evidence="16 17" key="1">
    <citation type="journal article" date="2015" name="Nature">
        <title>rRNA introns, odd ribosomes, and small enigmatic genomes across a large radiation of phyla.</title>
        <authorList>
            <person name="Brown C.T."/>
            <person name="Hug L.A."/>
            <person name="Thomas B.C."/>
            <person name="Sharon I."/>
            <person name="Castelle C.J."/>
            <person name="Singh A."/>
            <person name="Wilkins M.J."/>
            <person name="Williams K.H."/>
            <person name="Banfield J.F."/>
        </authorList>
    </citation>
    <scope>NUCLEOTIDE SEQUENCE [LARGE SCALE GENOMIC DNA]</scope>
</reference>
<feature type="domain" description="Metalloenzyme" evidence="14">
    <location>
        <begin position="6"/>
        <end position="500"/>
    </location>
</feature>
<dbReference type="PANTHER" id="PTHR31637">
    <property type="entry name" value="2,3-BISPHOSPHOGLYCERATE-INDEPENDENT PHOSPHOGLYCERATE MUTASE"/>
    <property type="match status" value="1"/>
</dbReference>
<dbReference type="EMBL" id="LCPB01000021">
    <property type="protein sequence ID" value="KKU88972.1"/>
    <property type="molecule type" value="Genomic_DNA"/>
</dbReference>
<dbReference type="InterPro" id="IPR006124">
    <property type="entry name" value="Metalloenzyme"/>
</dbReference>
<comment type="pathway">
    <text evidence="3 9">Carbohydrate degradation; glycolysis; pyruvate from D-glyceraldehyde 3-phosphate: step 3/5.</text>
</comment>
<feature type="binding site" evidence="9 13">
    <location>
        <position position="397"/>
    </location>
    <ligand>
        <name>Mn(2+)</name>
        <dbReference type="ChEBI" id="CHEBI:29035"/>
        <label>1</label>
    </ligand>
</feature>
<evidence type="ECO:0000256" key="6">
    <source>
        <dbReference type="ARBA" id="ARBA00023152"/>
    </source>
</evidence>
<evidence type="ECO:0000256" key="10">
    <source>
        <dbReference type="NCBIfam" id="TIGR01307"/>
    </source>
</evidence>
<keyword evidence="8 9" id="KW-0413">Isomerase</keyword>
<dbReference type="FunFam" id="3.40.1450.10:FF:000002">
    <property type="entry name" value="2,3-bisphosphoglycerate-independent phosphoglycerate mutase"/>
    <property type="match status" value="1"/>
</dbReference>
<feature type="active site" description="Phosphoserine intermediate" evidence="9 11">
    <location>
        <position position="63"/>
    </location>
</feature>
<feature type="binding site" evidence="9 13">
    <location>
        <position position="453"/>
    </location>
    <ligand>
        <name>Mn(2+)</name>
        <dbReference type="ChEBI" id="CHEBI:29035"/>
        <label>1</label>
    </ligand>
</feature>
<name>A0A0G1U4F8_9BACT</name>
<dbReference type="CDD" id="cd16010">
    <property type="entry name" value="iPGM"/>
    <property type="match status" value="1"/>
</dbReference>
<evidence type="ECO:0000256" key="7">
    <source>
        <dbReference type="ARBA" id="ARBA00023211"/>
    </source>
</evidence>
<keyword evidence="5 9" id="KW-0479">Metal-binding</keyword>
<evidence type="ECO:0000256" key="3">
    <source>
        <dbReference type="ARBA" id="ARBA00004798"/>
    </source>
</evidence>
<dbReference type="SUPFAM" id="SSF53649">
    <property type="entry name" value="Alkaline phosphatase-like"/>
    <property type="match status" value="1"/>
</dbReference>
<comment type="cofactor">
    <cofactor evidence="9">
        <name>Mn(2+)</name>
        <dbReference type="ChEBI" id="CHEBI:29035"/>
    </cofactor>
    <text evidence="9">Binds 2 manganese ions per subunit.</text>
</comment>
<dbReference type="PATRIC" id="fig|1619005.3.peg.1021"/>
<feature type="binding site" evidence="9 13">
    <location>
        <position position="434"/>
    </location>
    <ligand>
        <name>Mn(2+)</name>
        <dbReference type="ChEBI" id="CHEBI:29035"/>
        <label>2</label>
    </ligand>
</feature>
<evidence type="ECO:0000256" key="13">
    <source>
        <dbReference type="PIRSR" id="PIRSR001492-3"/>
    </source>
</evidence>
<comment type="similarity">
    <text evidence="4 9">Belongs to the BPG-independent phosphoglycerate mutase family.</text>
</comment>
<dbReference type="Pfam" id="PF06415">
    <property type="entry name" value="iPGM_N"/>
    <property type="match status" value="1"/>
</dbReference>
<dbReference type="InterPro" id="IPR036646">
    <property type="entry name" value="PGAM_B_sf"/>
</dbReference>
<dbReference type="GO" id="GO:0005829">
    <property type="term" value="C:cytosol"/>
    <property type="evidence" value="ECO:0007669"/>
    <property type="project" value="TreeGrafter"/>
</dbReference>
<feature type="binding site" evidence="9 12">
    <location>
        <position position="188"/>
    </location>
    <ligand>
        <name>substrate</name>
    </ligand>
</feature>
<dbReference type="GO" id="GO:0030145">
    <property type="term" value="F:manganese ion binding"/>
    <property type="evidence" value="ECO:0007669"/>
    <property type="project" value="UniProtKB-UniRule"/>
</dbReference>
<dbReference type="UniPathway" id="UPA00109">
    <property type="reaction ID" value="UER00186"/>
</dbReference>
<accession>A0A0G1U4F8</accession>
<dbReference type="EC" id="5.4.2.12" evidence="9 10"/>
<proteinExistence type="inferred from homology"/>
<keyword evidence="7 9" id="KW-0464">Manganese</keyword>
<dbReference type="HAMAP" id="MF_01038">
    <property type="entry name" value="GpmI"/>
    <property type="match status" value="1"/>
</dbReference>
<feature type="binding site" evidence="9 12">
    <location>
        <position position="124"/>
    </location>
    <ligand>
        <name>substrate</name>
    </ligand>
</feature>
<comment type="function">
    <text evidence="2 9">Catalyzes the interconversion of 2-phosphoglycerate and 3-phosphoglycerate.</text>
</comment>
<feature type="binding site" evidence="9 13">
    <location>
        <position position="435"/>
    </location>
    <ligand>
        <name>Mn(2+)</name>
        <dbReference type="ChEBI" id="CHEBI:29035"/>
        <label>2</label>
    </ligand>
</feature>
<feature type="binding site" evidence="9 13">
    <location>
        <position position="13"/>
    </location>
    <ligand>
        <name>Mn(2+)</name>
        <dbReference type="ChEBI" id="CHEBI:29035"/>
        <label>2</label>
    </ligand>
</feature>
<feature type="binding site" evidence="9 13">
    <location>
        <position position="63"/>
    </location>
    <ligand>
        <name>Mn(2+)</name>
        <dbReference type="ChEBI" id="CHEBI:29035"/>
        <label>2</label>
    </ligand>
</feature>
<feature type="binding site" evidence="9 13">
    <location>
        <position position="393"/>
    </location>
    <ligand>
        <name>Mn(2+)</name>
        <dbReference type="ChEBI" id="CHEBI:29035"/>
        <label>1</label>
    </ligand>
</feature>
<dbReference type="InterPro" id="IPR011258">
    <property type="entry name" value="BPG-indep_PGM_N"/>
</dbReference>
<comment type="catalytic activity">
    <reaction evidence="1 9">
        <text>(2R)-2-phosphoglycerate = (2R)-3-phosphoglycerate</text>
        <dbReference type="Rhea" id="RHEA:15901"/>
        <dbReference type="ChEBI" id="CHEBI:58272"/>
        <dbReference type="ChEBI" id="CHEBI:58289"/>
        <dbReference type="EC" id="5.4.2.12"/>
    </reaction>
</comment>
<dbReference type="GO" id="GO:0004619">
    <property type="term" value="F:phosphoglycerate mutase activity"/>
    <property type="evidence" value="ECO:0007669"/>
    <property type="project" value="UniProtKB-UniRule"/>
</dbReference>
<feature type="binding site" evidence="9 12">
    <location>
        <begin position="156"/>
        <end position="157"/>
    </location>
    <ligand>
        <name>substrate</name>
    </ligand>
</feature>
<dbReference type="NCBIfam" id="TIGR01307">
    <property type="entry name" value="pgm_bpd_ind"/>
    <property type="match status" value="1"/>
</dbReference>
<dbReference type="Gene3D" id="3.40.1450.10">
    <property type="entry name" value="BPG-independent phosphoglycerate mutase, domain B"/>
    <property type="match status" value="1"/>
</dbReference>
<comment type="subunit">
    <text evidence="9">Monomer.</text>
</comment>
<dbReference type="InterPro" id="IPR017850">
    <property type="entry name" value="Alkaline_phosphatase_core_sf"/>
</dbReference>
<evidence type="ECO:0000256" key="12">
    <source>
        <dbReference type="PIRSR" id="PIRSR001492-2"/>
    </source>
</evidence>
<dbReference type="InterPro" id="IPR005995">
    <property type="entry name" value="Pgm_bpd_ind"/>
</dbReference>
<dbReference type="AlphaFoldDB" id="A0A0G1U4F8"/>
<evidence type="ECO:0000256" key="11">
    <source>
        <dbReference type="PIRSR" id="PIRSR001492-1"/>
    </source>
</evidence>
<sequence>MQTRRTVILVIIDGWGVGRSDFSNPIHTVNPQTFDFLKHNFPNGTLQASGISVGLPWGEEGNSEVGHMNMGAGKVVYQNYPKITLALRNGTFYTNAVLKESFDHAIANNSSVNIIGLLGEANVHASFEHLDALLRYADQIAFPSDRINLHLISDGRDSDPHSVMKLIGRLPHVEQLASIGGRYYGMDRDKHWDRIKPAYDVMTGTSPLTTDLSSYVQQFYDKNLNDEYIAPTLVGATARPIQDNDSVIFFNFREDRMKQIVRSFTDPTFKEFPTKQFANILFSSFIEYDPSFAIPVIFPPEELGNPLGKVLADNHRTQWRIAETEKYAHITYFFNGLREKPFDAEYRVLIPSKKEFNYAEHPEMQAAEVTSRLVEAIEEKAYDFILCNYANADIIAHTGNMQASIEAVKIIDASIDKVVKAALDTDSILIITADHGNVERLANPMTGEPETKHDANPVPIYLVANEYKRPRSEEEVKSSEQSSIGVLADIAPTILDLMHLPRPEEMTAQSLIDLMAD</sequence>
<dbReference type="PIRSF" id="PIRSF001492">
    <property type="entry name" value="IPGAM"/>
    <property type="match status" value="1"/>
</dbReference>
<dbReference type="PANTHER" id="PTHR31637:SF0">
    <property type="entry name" value="2,3-BISPHOSPHOGLYCERATE-INDEPENDENT PHOSPHOGLYCERATE MUTASE"/>
    <property type="match status" value="1"/>
</dbReference>
<comment type="caution">
    <text evidence="16">The sequence shown here is derived from an EMBL/GenBank/DDBJ whole genome shotgun (WGS) entry which is preliminary data.</text>
</comment>
<evidence type="ECO:0000259" key="14">
    <source>
        <dbReference type="Pfam" id="PF01676"/>
    </source>
</evidence>
<evidence type="ECO:0000259" key="15">
    <source>
        <dbReference type="Pfam" id="PF06415"/>
    </source>
</evidence>
<evidence type="ECO:0000256" key="4">
    <source>
        <dbReference type="ARBA" id="ARBA00008819"/>
    </source>
</evidence>
<evidence type="ECO:0000256" key="8">
    <source>
        <dbReference type="ARBA" id="ARBA00023235"/>
    </source>
</evidence>
<dbReference type="GO" id="GO:0006096">
    <property type="term" value="P:glycolytic process"/>
    <property type="evidence" value="ECO:0007669"/>
    <property type="project" value="UniProtKB-UniRule"/>
</dbReference>
<dbReference type="SUPFAM" id="SSF64158">
    <property type="entry name" value="2,3-Bisphosphoglycerate-independent phosphoglycerate mutase, substrate-binding domain"/>
    <property type="match status" value="1"/>
</dbReference>
<evidence type="ECO:0000313" key="17">
    <source>
        <dbReference type="Proteomes" id="UP000033882"/>
    </source>
</evidence>
<evidence type="ECO:0000313" key="16">
    <source>
        <dbReference type="EMBL" id="KKU88972.1"/>
    </source>
</evidence>
<dbReference type="Pfam" id="PF01676">
    <property type="entry name" value="Metalloenzyme"/>
    <property type="match status" value="1"/>
</dbReference>
<evidence type="ECO:0000256" key="2">
    <source>
        <dbReference type="ARBA" id="ARBA00002315"/>
    </source>
</evidence>
<feature type="domain" description="BPG-independent PGAM N-terminal" evidence="15">
    <location>
        <begin position="83"/>
        <end position="289"/>
    </location>
</feature>
<feature type="binding site" evidence="9 12">
    <location>
        <position position="326"/>
    </location>
    <ligand>
        <name>substrate</name>
    </ligand>
</feature>
<keyword evidence="6 9" id="KW-0324">Glycolysis</keyword>